<dbReference type="GO" id="GO:0004425">
    <property type="term" value="F:indole-3-glycerol-phosphate synthase activity"/>
    <property type="evidence" value="ECO:0007669"/>
    <property type="project" value="UniProtKB-UniRule"/>
</dbReference>
<evidence type="ECO:0000256" key="6">
    <source>
        <dbReference type="ARBA" id="ARBA00023141"/>
    </source>
</evidence>
<keyword evidence="4 8" id="KW-0210">Decarboxylase</keyword>
<gene>
    <name evidence="8 10" type="primary">trpC</name>
    <name evidence="10" type="ORF">GO988_16675</name>
</gene>
<dbReference type="FunFam" id="3.20.20.70:FF:000024">
    <property type="entry name" value="Indole-3-glycerol phosphate synthase"/>
    <property type="match status" value="1"/>
</dbReference>
<organism evidence="10 11">
    <name type="scientific">Hymenobacter ginkgonis</name>
    <dbReference type="NCBI Taxonomy" id="2682976"/>
    <lineage>
        <taxon>Bacteria</taxon>
        <taxon>Pseudomonadati</taxon>
        <taxon>Bacteroidota</taxon>
        <taxon>Cytophagia</taxon>
        <taxon>Cytophagales</taxon>
        <taxon>Hymenobacteraceae</taxon>
        <taxon>Hymenobacter</taxon>
    </lineage>
</organism>
<dbReference type="InterPro" id="IPR001468">
    <property type="entry name" value="Indole-3-GlycerolPSynthase_CS"/>
</dbReference>
<dbReference type="RefSeq" id="WP_157567626.1">
    <property type="nucleotide sequence ID" value="NZ_WQKZ01000004.1"/>
</dbReference>
<keyword evidence="3 8" id="KW-0028">Amino-acid biosynthesis</keyword>
<dbReference type="UniPathway" id="UPA00035">
    <property type="reaction ID" value="UER00043"/>
</dbReference>
<reference evidence="10 11" key="1">
    <citation type="submission" date="2019-12" db="EMBL/GenBank/DDBJ databases">
        <title>Hymenobacter sp. HMF4947 Genome sequencing and assembly.</title>
        <authorList>
            <person name="Kang H."/>
            <person name="Cha I."/>
            <person name="Kim H."/>
            <person name="Joh K."/>
        </authorList>
    </citation>
    <scope>NUCLEOTIDE SEQUENCE [LARGE SCALE GENOMIC DNA]</scope>
    <source>
        <strain evidence="10 11">HMF4947</strain>
    </source>
</reference>
<comment type="caution">
    <text evidence="10">The sequence shown here is derived from an EMBL/GenBank/DDBJ whole genome shotgun (WGS) entry which is preliminary data.</text>
</comment>
<dbReference type="PANTHER" id="PTHR22854:SF2">
    <property type="entry name" value="INDOLE-3-GLYCEROL-PHOSPHATE SYNTHASE"/>
    <property type="match status" value="1"/>
</dbReference>
<feature type="domain" description="Indole-3-glycerol phosphate synthase" evidence="9">
    <location>
        <begin position="4"/>
        <end position="254"/>
    </location>
</feature>
<dbReference type="Pfam" id="PF00218">
    <property type="entry name" value="IGPS"/>
    <property type="match status" value="1"/>
</dbReference>
<dbReference type="InterPro" id="IPR045186">
    <property type="entry name" value="Indole-3-glycerol_P_synth"/>
</dbReference>
<dbReference type="Gene3D" id="3.20.20.70">
    <property type="entry name" value="Aldolase class I"/>
    <property type="match status" value="1"/>
</dbReference>
<dbReference type="GO" id="GO:0000162">
    <property type="term" value="P:L-tryptophan biosynthetic process"/>
    <property type="evidence" value="ECO:0007669"/>
    <property type="project" value="UniProtKB-UniRule"/>
</dbReference>
<dbReference type="InterPro" id="IPR013798">
    <property type="entry name" value="Indole-3-glycerol_P_synth_dom"/>
</dbReference>
<dbReference type="InterPro" id="IPR013785">
    <property type="entry name" value="Aldolase_TIM"/>
</dbReference>
<keyword evidence="7 8" id="KW-0456">Lyase</keyword>
<dbReference type="HAMAP" id="MF_00134_B">
    <property type="entry name" value="IGPS_B"/>
    <property type="match status" value="1"/>
</dbReference>
<dbReference type="Proteomes" id="UP000441336">
    <property type="component" value="Unassembled WGS sequence"/>
</dbReference>
<name>A0A7K1TI24_9BACT</name>
<evidence type="ECO:0000256" key="8">
    <source>
        <dbReference type="HAMAP-Rule" id="MF_00134"/>
    </source>
</evidence>
<dbReference type="CDD" id="cd00331">
    <property type="entry name" value="IGPS"/>
    <property type="match status" value="1"/>
</dbReference>
<evidence type="ECO:0000256" key="3">
    <source>
        <dbReference type="ARBA" id="ARBA00022605"/>
    </source>
</evidence>
<dbReference type="InterPro" id="IPR011060">
    <property type="entry name" value="RibuloseP-bd_barrel"/>
</dbReference>
<dbReference type="NCBIfam" id="NF001377">
    <property type="entry name" value="PRK00278.2-4"/>
    <property type="match status" value="1"/>
</dbReference>
<comment type="similarity">
    <text evidence="8">Belongs to the TrpC family.</text>
</comment>
<evidence type="ECO:0000313" key="10">
    <source>
        <dbReference type="EMBL" id="MVN77966.1"/>
    </source>
</evidence>
<protein>
    <recommendedName>
        <fullName evidence="8">Indole-3-glycerol phosphate synthase</fullName>
        <shortName evidence="8">IGPS</shortName>
        <ecNumber evidence="8">4.1.1.48</ecNumber>
    </recommendedName>
</protein>
<evidence type="ECO:0000313" key="11">
    <source>
        <dbReference type="Proteomes" id="UP000441336"/>
    </source>
</evidence>
<evidence type="ECO:0000256" key="4">
    <source>
        <dbReference type="ARBA" id="ARBA00022793"/>
    </source>
</evidence>
<sequence>MTILDKIIAEKRQEVARREAETPAAALQALPPFTRPVRSARAALTAAGSSGIIAEFKRRSPSKGVINGTAEAGATTAGYVAAGAAVLSVLTDEPFFGGTPADLWAARAACPATPILRKDFIISEYQITEARALGADLILLIASCLTPAEVQQFSQFAHSLGLEVLLEVHDEAELRSHLAEAVDLVGVNNRNLATFATDVATSARLAALIPSRFVRVAESGLQHASTILELRQAGYQGFLIGETFMKTADPAAALAGLVAELTTPVSAS</sequence>
<evidence type="ECO:0000256" key="5">
    <source>
        <dbReference type="ARBA" id="ARBA00022822"/>
    </source>
</evidence>
<comment type="catalytic activity">
    <reaction evidence="1 8">
        <text>1-(2-carboxyphenylamino)-1-deoxy-D-ribulose 5-phosphate + H(+) = (1S,2R)-1-C-(indol-3-yl)glycerol 3-phosphate + CO2 + H2O</text>
        <dbReference type="Rhea" id="RHEA:23476"/>
        <dbReference type="ChEBI" id="CHEBI:15377"/>
        <dbReference type="ChEBI" id="CHEBI:15378"/>
        <dbReference type="ChEBI" id="CHEBI:16526"/>
        <dbReference type="ChEBI" id="CHEBI:58613"/>
        <dbReference type="ChEBI" id="CHEBI:58866"/>
        <dbReference type="EC" id="4.1.1.48"/>
    </reaction>
</comment>
<dbReference type="PROSITE" id="PS00614">
    <property type="entry name" value="IGPS"/>
    <property type="match status" value="1"/>
</dbReference>
<accession>A0A7K1TI24</accession>
<keyword evidence="5 8" id="KW-0822">Tryptophan biosynthesis</keyword>
<dbReference type="PANTHER" id="PTHR22854">
    <property type="entry name" value="TRYPTOPHAN BIOSYNTHESIS PROTEIN"/>
    <property type="match status" value="1"/>
</dbReference>
<dbReference type="AlphaFoldDB" id="A0A7K1TI24"/>
<evidence type="ECO:0000259" key="9">
    <source>
        <dbReference type="Pfam" id="PF00218"/>
    </source>
</evidence>
<evidence type="ECO:0000256" key="7">
    <source>
        <dbReference type="ARBA" id="ARBA00023239"/>
    </source>
</evidence>
<dbReference type="EC" id="4.1.1.48" evidence="8"/>
<dbReference type="SUPFAM" id="SSF51366">
    <property type="entry name" value="Ribulose-phoshate binding barrel"/>
    <property type="match status" value="1"/>
</dbReference>
<dbReference type="EMBL" id="WQKZ01000004">
    <property type="protein sequence ID" value="MVN77966.1"/>
    <property type="molecule type" value="Genomic_DNA"/>
</dbReference>
<proteinExistence type="inferred from homology"/>
<keyword evidence="11" id="KW-1185">Reference proteome</keyword>
<evidence type="ECO:0000256" key="1">
    <source>
        <dbReference type="ARBA" id="ARBA00001633"/>
    </source>
</evidence>
<comment type="pathway">
    <text evidence="2 8">Amino-acid biosynthesis; L-tryptophan biosynthesis; L-tryptophan from chorismate: step 4/5.</text>
</comment>
<dbReference type="GO" id="GO:0004640">
    <property type="term" value="F:phosphoribosylanthranilate isomerase activity"/>
    <property type="evidence" value="ECO:0007669"/>
    <property type="project" value="TreeGrafter"/>
</dbReference>
<keyword evidence="6 8" id="KW-0057">Aromatic amino acid biosynthesis</keyword>
<evidence type="ECO:0000256" key="2">
    <source>
        <dbReference type="ARBA" id="ARBA00004696"/>
    </source>
</evidence>